<keyword evidence="1" id="KW-0472">Membrane</keyword>
<keyword evidence="1" id="KW-0812">Transmembrane</keyword>
<name>A0A6M1LLR2_9PROT</name>
<evidence type="ECO:0000256" key="1">
    <source>
        <dbReference type="SAM" id="Phobius"/>
    </source>
</evidence>
<evidence type="ECO:0000313" key="3">
    <source>
        <dbReference type="Proteomes" id="UP000475385"/>
    </source>
</evidence>
<dbReference type="RefSeq" id="WP_164695177.1">
    <property type="nucleotide sequence ID" value="NZ_JAAIKB010000005.1"/>
</dbReference>
<gene>
    <name evidence="2" type="ORF">G3576_14740</name>
</gene>
<proteinExistence type="predicted"/>
<feature type="transmembrane region" description="Helical" evidence="1">
    <location>
        <begin position="32"/>
        <end position="49"/>
    </location>
</feature>
<accession>A0A6M1LLR2</accession>
<reference evidence="2 3" key="2">
    <citation type="submission" date="2020-03" db="EMBL/GenBank/DDBJ databases">
        <title>Roseomonas stagni sp. nov., isolated from pond water in Japan.</title>
        <authorList>
            <person name="Furuhata K."/>
            <person name="Miyamoto H."/>
            <person name="Goto K."/>
        </authorList>
    </citation>
    <scope>NUCLEOTIDE SEQUENCE [LARGE SCALE GENOMIC DNA]</scope>
    <source>
        <strain evidence="2 3">PeD5</strain>
    </source>
</reference>
<keyword evidence="3" id="KW-1185">Reference proteome</keyword>
<organism evidence="2 3">
    <name type="scientific">Falsiroseomonas algicola</name>
    <dbReference type="NCBI Taxonomy" id="2716930"/>
    <lineage>
        <taxon>Bacteria</taxon>
        <taxon>Pseudomonadati</taxon>
        <taxon>Pseudomonadota</taxon>
        <taxon>Alphaproteobacteria</taxon>
        <taxon>Acetobacterales</taxon>
        <taxon>Roseomonadaceae</taxon>
        <taxon>Falsiroseomonas</taxon>
    </lineage>
</organism>
<comment type="caution">
    <text evidence="2">The sequence shown here is derived from an EMBL/GenBank/DDBJ whole genome shotgun (WGS) entry which is preliminary data.</text>
</comment>
<reference evidence="2 3" key="1">
    <citation type="submission" date="2020-02" db="EMBL/GenBank/DDBJ databases">
        <authorList>
            <person name="Kim H.M."/>
            <person name="Jeon C.O."/>
        </authorList>
    </citation>
    <scope>NUCLEOTIDE SEQUENCE [LARGE SCALE GENOMIC DNA]</scope>
    <source>
        <strain evidence="2 3">PeD5</strain>
    </source>
</reference>
<dbReference type="EMBL" id="JAAIKB010000005">
    <property type="protein sequence ID" value="NGM21278.1"/>
    <property type="molecule type" value="Genomic_DNA"/>
</dbReference>
<protein>
    <submittedName>
        <fullName evidence="2">Uncharacterized protein</fullName>
    </submittedName>
</protein>
<evidence type="ECO:0000313" key="2">
    <source>
        <dbReference type="EMBL" id="NGM21278.1"/>
    </source>
</evidence>
<keyword evidence="1" id="KW-1133">Transmembrane helix</keyword>
<dbReference type="AlphaFoldDB" id="A0A6M1LLR2"/>
<dbReference type="Proteomes" id="UP000475385">
    <property type="component" value="Unassembled WGS sequence"/>
</dbReference>
<sequence>MVSYYLTAAACLFLLIMMPIWSGKVEQQNYPFWVIALLGLVVVLVPIFVRRRRREGAAAPGDLRVSIENRE</sequence>